<dbReference type="HOGENOM" id="CLU_883552_0_0_1"/>
<sequence length="315" mass="35824">MQKLLHDMQQAQDQKARSEIHIHQNVVLKDPLETSQQPTGDLGGDQALGSSPSKNFMIGWEQTITDVYRLEQFGDLSRTKMSRGQYTISHRLFVFFTQELGDELHNQTAIINTFAKDANFLPGRNFDGYQNSVRKALLPGDGVYPHVVQPTLDKKIKDEGWNKTEIRFNQRKDFGFILLVFIGPIKFNTTSVDNIKEKAVTDAILEGGQINYSKSLPQTGSNPPTNWCPGRRYISQIVPQDVHQPTVLNHSSKHVPKSLFVKDPPRDLDESIANIRAFAEELVFDDRKGNIKDAKRQVWRLLELCFPLAFFDLTG</sequence>
<dbReference type="AlphaFoldDB" id="E9HNR4"/>
<name>E9HNR4_DAPPU</name>
<reference evidence="2 3" key="1">
    <citation type="journal article" date="2011" name="Science">
        <title>The ecoresponsive genome of Daphnia pulex.</title>
        <authorList>
            <person name="Colbourne J.K."/>
            <person name="Pfrender M.E."/>
            <person name="Gilbert D."/>
            <person name="Thomas W.K."/>
            <person name="Tucker A."/>
            <person name="Oakley T.H."/>
            <person name="Tokishita S."/>
            <person name="Aerts A."/>
            <person name="Arnold G.J."/>
            <person name="Basu M.K."/>
            <person name="Bauer D.J."/>
            <person name="Caceres C.E."/>
            <person name="Carmel L."/>
            <person name="Casola C."/>
            <person name="Choi J.H."/>
            <person name="Detter J.C."/>
            <person name="Dong Q."/>
            <person name="Dusheyko S."/>
            <person name="Eads B.D."/>
            <person name="Frohlich T."/>
            <person name="Geiler-Samerotte K.A."/>
            <person name="Gerlach D."/>
            <person name="Hatcher P."/>
            <person name="Jogdeo S."/>
            <person name="Krijgsveld J."/>
            <person name="Kriventseva E.V."/>
            <person name="Kultz D."/>
            <person name="Laforsch C."/>
            <person name="Lindquist E."/>
            <person name="Lopez J."/>
            <person name="Manak J.R."/>
            <person name="Muller J."/>
            <person name="Pangilinan J."/>
            <person name="Patwardhan R.P."/>
            <person name="Pitluck S."/>
            <person name="Pritham E.J."/>
            <person name="Rechtsteiner A."/>
            <person name="Rho M."/>
            <person name="Rogozin I.B."/>
            <person name="Sakarya O."/>
            <person name="Salamov A."/>
            <person name="Schaack S."/>
            <person name="Shapiro H."/>
            <person name="Shiga Y."/>
            <person name="Skalitzky C."/>
            <person name="Smith Z."/>
            <person name="Souvorov A."/>
            <person name="Sung W."/>
            <person name="Tang Z."/>
            <person name="Tsuchiya D."/>
            <person name="Tu H."/>
            <person name="Vos H."/>
            <person name="Wang M."/>
            <person name="Wolf Y.I."/>
            <person name="Yamagata H."/>
            <person name="Yamada T."/>
            <person name="Ye Y."/>
            <person name="Shaw J.R."/>
            <person name="Andrews J."/>
            <person name="Crease T.J."/>
            <person name="Tang H."/>
            <person name="Lucas S.M."/>
            <person name="Robertson H.M."/>
            <person name="Bork P."/>
            <person name="Koonin E.V."/>
            <person name="Zdobnov E.M."/>
            <person name="Grigoriev I.V."/>
            <person name="Lynch M."/>
            <person name="Boore J.L."/>
        </authorList>
    </citation>
    <scope>NUCLEOTIDE SEQUENCE [LARGE SCALE GENOMIC DNA]</scope>
</reference>
<evidence type="ECO:0000313" key="2">
    <source>
        <dbReference type="EMBL" id="EFX66622.1"/>
    </source>
</evidence>
<dbReference type="Proteomes" id="UP000000305">
    <property type="component" value="Unassembled WGS sequence"/>
</dbReference>
<protein>
    <submittedName>
        <fullName evidence="2">Uncharacterized protein</fullName>
    </submittedName>
</protein>
<dbReference type="EMBL" id="GL732698">
    <property type="protein sequence ID" value="EFX66622.1"/>
    <property type="molecule type" value="Genomic_DNA"/>
</dbReference>
<evidence type="ECO:0000256" key="1">
    <source>
        <dbReference type="SAM" id="MobiDB-lite"/>
    </source>
</evidence>
<accession>E9HNR4</accession>
<proteinExistence type="predicted"/>
<evidence type="ECO:0000313" key="3">
    <source>
        <dbReference type="Proteomes" id="UP000000305"/>
    </source>
</evidence>
<dbReference type="InParanoid" id="E9HNR4"/>
<gene>
    <name evidence="2" type="ORF">DAPPUDRAFT_262819</name>
</gene>
<organism evidence="2 3">
    <name type="scientific">Daphnia pulex</name>
    <name type="common">Water flea</name>
    <dbReference type="NCBI Taxonomy" id="6669"/>
    <lineage>
        <taxon>Eukaryota</taxon>
        <taxon>Metazoa</taxon>
        <taxon>Ecdysozoa</taxon>
        <taxon>Arthropoda</taxon>
        <taxon>Crustacea</taxon>
        <taxon>Branchiopoda</taxon>
        <taxon>Diplostraca</taxon>
        <taxon>Cladocera</taxon>
        <taxon>Anomopoda</taxon>
        <taxon>Daphniidae</taxon>
        <taxon>Daphnia</taxon>
    </lineage>
</organism>
<dbReference type="KEGG" id="dpx:DAPPUDRAFT_262819"/>
<feature type="region of interest" description="Disordered" evidence="1">
    <location>
        <begin position="29"/>
        <end position="50"/>
    </location>
</feature>
<keyword evidence="3" id="KW-1185">Reference proteome</keyword>